<comment type="subcellular location">
    <subcellularLocation>
        <location evidence="1">Membrane</location>
        <topology evidence="1">Multi-pass membrane protein</topology>
    </subcellularLocation>
</comment>
<keyword evidence="5 8" id="KW-0472">Membrane</keyword>
<feature type="transmembrane region" description="Helical" evidence="8">
    <location>
        <begin position="527"/>
        <end position="544"/>
    </location>
</feature>
<evidence type="ECO:0008006" key="11">
    <source>
        <dbReference type="Google" id="ProtNLM"/>
    </source>
</evidence>
<keyword evidence="4 8" id="KW-1133">Transmembrane helix</keyword>
<feature type="transmembrane region" description="Helical" evidence="8">
    <location>
        <begin position="425"/>
        <end position="445"/>
    </location>
</feature>
<evidence type="ECO:0000256" key="2">
    <source>
        <dbReference type="ARBA" id="ARBA00007018"/>
    </source>
</evidence>
<feature type="compositionally biased region" description="Basic and acidic residues" evidence="7">
    <location>
        <begin position="34"/>
        <end position="45"/>
    </location>
</feature>
<keyword evidence="6" id="KW-0862">Zinc</keyword>
<evidence type="ECO:0000256" key="3">
    <source>
        <dbReference type="ARBA" id="ARBA00022692"/>
    </source>
</evidence>
<dbReference type="AlphaFoldDB" id="A0AAD1Y464"/>
<dbReference type="InterPro" id="IPR004254">
    <property type="entry name" value="AdipoR/HlyIII-related"/>
</dbReference>
<keyword evidence="10" id="KW-1185">Reference proteome</keyword>
<feature type="transmembrane region" description="Helical" evidence="8">
    <location>
        <begin position="457"/>
        <end position="476"/>
    </location>
</feature>
<organism evidence="9 10">
    <name type="scientific">Euplotes crassus</name>
    <dbReference type="NCBI Taxonomy" id="5936"/>
    <lineage>
        <taxon>Eukaryota</taxon>
        <taxon>Sar</taxon>
        <taxon>Alveolata</taxon>
        <taxon>Ciliophora</taxon>
        <taxon>Intramacronucleata</taxon>
        <taxon>Spirotrichea</taxon>
        <taxon>Hypotrichia</taxon>
        <taxon>Euplotida</taxon>
        <taxon>Euplotidae</taxon>
        <taxon>Moneuplotes</taxon>
    </lineage>
</organism>
<feature type="binding site" evidence="6">
    <location>
        <position position="529"/>
    </location>
    <ligand>
        <name>Zn(2+)</name>
        <dbReference type="ChEBI" id="CHEBI:29105"/>
    </ligand>
</feature>
<feature type="transmembrane region" description="Helical" evidence="8">
    <location>
        <begin position="360"/>
        <end position="382"/>
    </location>
</feature>
<dbReference type="Pfam" id="PF03006">
    <property type="entry name" value="HlyIII"/>
    <property type="match status" value="1"/>
</dbReference>
<dbReference type="PANTHER" id="PTHR20855:SF52">
    <property type="entry name" value="ADIPONECTIN RECEPTOR PROTEIN"/>
    <property type="match status" value="1"/>
</dbReference>
<dbReference type="EMBL" id="CAMPGE010026800">
    <property type="protein sequence ID" value="CAI2384465.1"/>
    <property type="molecule type" value="Genomic_DNA"/>
</dbReference>
<evidence type="ECO:0000256" key="7">
    <source>
        <dbReference type="SAM" id="MobiDB-lite"/>
    </source>
</evidence>
<dbReference type="GO" id="GO:0038023">
    <property type="term" value="F:signaling receptor activity"/>
    <property type="evidence" value="ECO:0007669"/>
    <property type="project" value="TreeGrafter"/>
</dbReference>
<sequence>MRSKSKVDRKRKRSDMVAFNSEASKSSLRKRKGEKVSKSKDDQDKNFERTRKRIQSLDLFKPSTKAQDILRGVKSIIGSIKEAPHFLLDNEHIHTGYRIGFDSPLKILKSLFMIHNESVNVWTHLIGVIIFIVFIGYTTIKLGPNINSDIHLKVMEQFHNIYHLSDDISFCEGEEIHNFTEKIFKIYDEGIKIDSPSCHREANFGHHNEDFECANTERTSNQTYFNFDLQNSTTSEVEQNLDFVLDRVETYIHSLIEGVKILSLKVRCPEKLNNMLTKAKNMTSTFHQTLSKYIDEVQEGVKDKYKSMRMVTLKSLSSKVSDLFHEIVQEQNSGNMPDITFSSYFESPGEILHDITRIPLYIHMLSAICCLGCSAIYHLFFVHSPKISDILSRLDYAGIAFLIGGSGVPPVYYSLYCSNFDLLRPLYLLITFIGCFGVFTVTMIPKFNTPKYRPFRALLFVVLGVSAAFPCIQFIYFRDPLTMPVFPTNYWTLGGATYIFGAYVYAMRFPERWYPGKFDMCGHSHNLWHCFVLVAAIVHYYGSLEVYHLRRHFECPV</sequence>
<comment type="caution">
    <text evidence="9">The sequence shown here is derived from an EMBL/GenBank/DDBJ whole genome shotgun (WGS) entry which is preliminary data.</text>
</comment>
<evidence type="ECO:0000256" key="4">
    <source>
        <dbReference type="ARBA" id="ARBA00022989"/>
    </source>
</evidence>
<protein>
    <recommendedName>
        <fullName evidence="11">Adiponectin receptor protein</fullName>
    </recommendedName>
</protein>
<reference evidence="9" key="1">
    <citation type="submission" date="2023-07" db="EMBL/GenBank/DDBJ databases">
        <authorList>
            <consortium name="AG Swart"/>
            <person name="Singh M."/>
            <person name="Singh A."/>
            <person name="Seah K."/>
            <person name="Emmerich C."/>
        </authorList>
    </citation>
    <scope>NUCLEOTIDE SEQUENCE</scope>
    <source>
        <strain evidence="9">DP1</strain>
    </source>
</reference>
<evidence type="ECO:0000256" key="6">
    <source>
        <dbReference type="PIRSR" id="PIRSR604254-1"/>
    </source>
</evidence>
<name>A0AAD1Y464_EUPCR</name>
<feature type="region of interest" description="Disordered" evidence="7">
    <location>
        <begin position="1"/>
        <end position="45"/>
    </location>
</feature>
<evidence type="ECO:0000313" key="10">
    <source>
        <dbReference type="Proteomes" id="UP001295684"/>
    </source>
</evidence>
<dbReference type="Proteomes" id="UP001295684">
    <property type="component" value="Unassembled WGS sequence"/>
</dbReference>
<keyword evidence="6" id="KW-0479">Metal-binding</keyword>
<accession>A0AAD1Y464</accession>
<evidence type="ECO:0000313" key="9">
    <source>
        <dbReference type="EMBL" id="CAI2384465.1"/>
    </source>
</evidence>
<evidence type="ECO:0000256" key="8">
    <source>
        <dbReference type="SAM" id="Phobius"/>
    </source>
</evidence>
<feature type="binding site" evidence="6">
    <location>
        <position position="378"/>
    </location>
    <ligand>
        <name>Zn(2+)</name>
        <dbReference type="ChEBI" id="CHEBI:29105"/>
    </ligand>
</feature>
<feature type="binding site" evidence="6">
    <location>
        <position position="525"/>
    </location>
    <ligand>
        <name>Zn(2+)</name>
        <dbReference type="ChEBI" id="CHEBI:29105"/>
    </ligand>
</feature>
<feature type="compositionally biased region" description="Basic residues" evidence="7">
    <location>
        <begin position="1"/>
        <end position="13"/>
    </location>
</feature>
<evidence type="ECO:0000256" key="1">
    <source>
        <dbReference type="ARBA" id="ARBA00004141"/>
    </source>
</evidence>
<comment type="similarity">
    <text evidence="2">Belongs to the ADIPOR family.</text>
</comment>
<keyword evidence="3 8" id="KW-0812">Transmembrane</keyword>
<dbReference type="GO" id="GO:0046872">
    <property type="term" value="F:metal ion binding"/>
    <property type="evidence" value="ECO:0007669"/>
    <property type="project" value="UniProtKB-KW"/>
</dbReference>
<proteinExistence type="inferred from homology"/>
<gene>
    <name evidence="9" type="ORF">ECRASSUSDP1_LOCUS25992</name>
</gene>
<dbReference type="PANTHER" id="PTHR20855">
    <property type="entry name" value="ADIPOR/PROGESTIN RECEPTOR-RELATED"/>
    <property type="match status" value="1"/>
</dbReference>
<feature type="transmembrane region" description="Helical" evidence="8">
    <location>
        <begin position="394"/>
        <end position="413"/>
    </location>
</feature>
<dbReference type="GO" id="GO:0016020">
    <property type="term" value="C:membrane"/>
    <property type="evidence" value="ECO:0007669"/>
    <property type="project" value="UniProtKB-SubCell"/>
</dbReference>
<evidence type="ECO:0000256" key="5">
    <source>
        <dbReference type="ARBA" id="ARBA00023136"/>
    </source>
</evidence>
<feature type="transmembrane region" description="Helical" evidence="8">
    <location>
        <begin position="119"/>
        <end position="140"/>
    </location>
</feature>
<feature type="transmembrane region" description="Helical" evidence="8">
    <location>
        <begin position="488"/>
        <end position="506"/>
    </location>
</feature>